<feature type="domain" description="Serine aminopeptidase S33" evidence="1">
    <location>
        <begin position="27"/>
        <end position="291"/>
    </location>
</feature>
<protein>
    <submittedName>
        <fullName evidence="2">Alpha/beta hydrolase</fullName>
    </submittedName>
</protein>
<proteinExistence type="predicted"/>
<dbReference type="Proteomes" id="UP000297014">
    <property type="component" value="Unassembled WGS sequence"/>
</dbReference>
<reference evidence="2 3" key="1">
    <citation type="submission" date="2014-01" db="EMBL/GenBank/DDBJ databases">
        <title>Draft genome sequencing of Bacillus alcalophilus CGMCC 1.3604.</title>
        <authorList>
            <person name="Yang J."/>
            <person name="Diao L."/>
            <person name="Yang S."/>
        </authorList>
    </citation>
    <scope>NUCLEOTIDE SEQUENCE [LARGE SCALE GENOMIC DNA]</scope>
    <source>
        <strain evidence="2 3">CGMCC 1.3604</strain>
    </source>
</reference>
<comment type="caution">
    <text evidence="2">The sequence shown here is derived from an EMBL/GenBank/DDBJ whole genome shotgun (WGS) entry which is preliminary data.</text>
</comment>
<sequence length="308" mass="34698">MNTHLSFTFDINDGFKVFARKWVTEENPRAIVQIAHGMAEHIERYDEFAKKLVAEGFSVYGNDHRGHGRTAQLNGMSGYFDDEQGFERVAGDMAQLTSVIERENPNVPIFIFGHSMGSFLSRRYIQLHGNRIAGVILCGTGGNLGLSGKIGRLITRWEIKKHGRQTPSSRMNNLIFGGYNKAFHPKQTDFDWLSRDEKEVNKYIEDPFCGGVFTTGFFSDLLEGIELVNSPQNIKRIPSTLPIFLISGSADPVGNDTKGVLQAYQGFKQAGIGDVTYKFYENARHELLNEVNKEEVSSDIIQWIQTHL</sequence>
<dbReference type="EMBL" id="JALP01000255">
    <property type="protein sequence ID" value="THG89207.1"/>
    <property type="molecule type" value="Genomic_DNA"/>
</dbReference>
<accession>A0A4S4JXW0</accession>
<evidence type="ECO:0000259" key="1">
    <source>
        <dbReference type="Pfam" id="PF12146"/>
    </source>
</evidence>
<dbReference type="AlphaFoldDB" id="A0A4S4JXW0"/>
<dbReference type="InterPro" id="IPR022742">
    <property type="entry name" value="Hydrolase_4"/>
</dbReference>
<dbReference type="PANTHER" id="PTHR11614">
    <property type="entry name" value="PHOSPHOLIPASE-RELATED"/>
    <property type="match status" value="1"/>
</dbReference>
<dbReference type="InterPro" id="IPR029058">
    <property type="entry name" value="AB_hydrolase_fold"/>
</dbReference>
<dbReference type="GO" id="GO:0016787">
    <property type="term" value="F:hydrolase activity"/>
    <property type="evidence" value="ECO:0007669"/>
    <property type="project" value="UniProtKB-KW"/>
</dbReference>
<dbReference type="SUPFAM" id="SSF53474">
    <property type="entry name" value="alpha/beta-Hydrolases"/>
    <property type="match status" value="1"/>
</dbReference>
<evidence type="ECO:0000313" key="2">
    <source>
        <dbReference type="EMBL" id="THG89207.1"/>
    </source>
</evidence>
<dbReference type="Pfam" id="PF12146">
    <property type="entry name" value="Hydrolase_4"/>
    <property type="match status" value="1"/>
</dbReference>
<gene>
    <name evidence="2" type="ORF">AJ85_19040</name>
</gene>
<keyword evidence="2" id="KW-0378">Hydrolase</keyword>
<name>A0A4S4JXW0_ALKAL</name>
<dbReference type="InterPro" id="IPR051044">
    <property type="entry name" value="MAG_DAG_Lipase"/>
</dbReference>
<organism evidence="2 3">
    <name type="scientific">Alkalihalobacillus alcalophilus ATCC 27647 = CGMCC 1.3604</name>
    <dbReference type="NCBI Taxonomy" id="1218173"/>
    <lineage>
        <taxon>Bacteria</taxon>
        <taxon>Bacillati</taxon>
        <taxon>Bacillota</taxon>
        <taxon>Bacilli</taxon>
        <taxon>Bacillales</taxon>
        <taxon>Bacillaceae</taxon>
        <taxon>Alkalihalobacillus</taxon>
    </lineage>
</organism>
<dbReference type="Gene3D" id="3.40.50.1820">
    <property type="entry name" value="alpha/beta hydrolase"/>
    <property type="match status" value="1"/>
</dbReference>
<evidence type="ECO:0000313" key="3">
    <source>
        <dbReference type="Proteomes" id="UP000297014"/>
    </source>
</evidence>